<proteinExistence type="predicted"/>
<dbReference type="Proteomes" id="UP000305760">
    <property type="component" value="Unassembled WGS sequence"/>
</dbReference>
<keyword evidence="1" id="KW-0732">Signal</keyword>
<comment type="caution">
    <text evidence="2">The sequence shown here is derived from an EMBL/GenBank/DDBJ whole genome shotgun (WGS) entry which is preliminary data.</text>
</comment>
<dbReference type="RefSeq" id="WP_139449221.1">
    <property type="nucleotide sequence ID" value="NZ_SMDR01000003.1"/>
</dbReference>
<evidence type="ECO:0000313" key="2">
    <source>
        <dbReference type="EMBL" id="TNJ33084.1"/>
    </source>
</evidence>
<organism evidence="2 3">
    <name type="scientific">Arenimonas terrae</name>
    <dbReference type="NCBI Taxonomy" id="2546226"/>
    <lineage>
        <taxon>Bacteria</taxon>
        <taxon>Pseudomonadati</taxon>
        <taxon>Pseudomonadota</taxon>
        <taxon>Gammaproteobacteria</taxon>
        <taxon>Lysobacterales</taxon>
        <taxon>Lysobacteraceae</taxon>
        <taxon>Arenimonas</taxon>
    </lineage>
</organism>
<feature type="signal peptide" evidence="1">
    <location>
        <begin position="1"/>
        <end position="22"/>
    </location>
</feature>
<reference evidence="2 3" key="1">
    <citation type="submission" date="2019-03" db="EMBL/GenBank/DDBJ databases">
        <title>Arenimonas daejeonensis sp. nov., isolated from compost.</title>
        <authorList>
            <person name="Jeon C.O."/>
        </authorList>
    </citation>
    <scope>NUCLEOTIDE SEQUENCE [LARGE SCALE GENOMIC DNA]</scope>
    <source>
        <strain evidence="2 3">R29</strain>
    </source>
</reference>
<dbReference type="OrthoDB" id="5986598at2"/>
<protein>
    <submittedName>
        <fullName evidence="2">Uncharacterized protein</fullName>
    </submittedName>
</protein>
<keyword evidence="3" id="KW-1185">Reference proteome</keyword>
<accession>A0A5C4RQ44</accession>
<gene>
    <name evidence="2" type="ORF">E1B00_12315</name>
</gene>
<evidence type="ECO:0000313" key="3">
    <source>
        <dbReference type="Proteomes" id="UP000305760"/>
    </source>
</evidence>
<evidence type="ECO:0000256" key="1">
    <source>
        <dbReference type="SAM" id="SignalP"/>
    </source>
</evidence>
<dbReference type="EMBL" id="SMDR01000003">
    <property type="protein sequence ID" value="TNJ33084.1"/>
    <property type="molecule type" value="Genomic_DNA"/>
</dbReference>
<name>A0A5C4RQ44_9GAMM</name>
<dbReference type="AlphaFoldDB" id="A0A5C4RQ44"/>
<feature type="chain" id="PRO_5022986801" evidence="1">
    <location>
        <begin position="23"/>
        <end position="125"/>
    </location>
</feature>
<sequence length="125" mass="13532">MNRVSRIVSVLILALLASAAQAVPSNKWRLEFSGAAESDGELVFAVTPDGGVPTDVVVTIGRADGENEIADKATEAFTIAVGQDYYVERDDGEDVLLKRRDGAQLFEVRLVHNTVQAVRVKFDAE</sequence>